<dbReference type="GO" id="GO:0003917">
    <property type="term" value="F:DNA topoisomerase type I (single strand cut, ATP-independent) activity"/>
    <property type="evidence" value="ECO:0007669"/>
    <property type="project" value="UniProtKB-EC"/>
</dbReference>
<evidence type="ECO:0000256" key="2">
    <source>
        <dbReference type="ARBA" id="ARBA00009446"/>
    </source>
</evidence>
<dbReference type="PRINTS" id="PR00417">
    <property type="entry name" value="PRTPISMRASEI"/>
</dbReference>
<dbReference type="EC" id="5.6.2.1" evidence="3"/>
<gene>
    <name evidence="14" type="ORF">PAI11_42490</name>
</gene>
<dbReference type="InterPro" id="IPR006171">
    <property type="entry name" value="TOPRIM_dom"/>
</dbReference>
<comment type="catalytic activity">
    <reaction evidence="1">
        <text>ATP-independent breakage of single-stranded DNA, followed by passage and rejoining.</text>
        <dbReference type="EC" id="5.6.2.1"/>
    </reaction>
</comment>
<dbReference type="Gene3D" id="3.40.50.140">
    <property type="match status" value="1"/>
</dbReference>
<dbReference type="Gene3D" id="1.10.290.10">
    <property type="entry name" value="Topoisomerase I, domain 4"/>
    <property type="match status" value="1"/>
</dbReference>
<dbReference type="InterPro" id="IPR013824">
    <property type="entry name" value="Topo_IA_cen_sub1"/>
</dbReference>
<dbReference type="InterPro" id="IPR013826">
    <property type="entry name" value="Topo_IA_cen_sub3"/>
</dbReference>
<evidence type="ECO:0000256" key="4">
    <source>
        <dbReference type="ARBA" id="ARBA00022723"/>
    </source>
</evidence>
<dbReference type="InterPro" id="IPR013825">
    <property type="entry name" value="Topo_IA_cen_sub2"/>
</dbReference>
<dbReference type="SMART" id="SM00493">
    <property type="entry name" value="TOPRIM"/>
    <property type="match status" value="1"/>
</dbReference>
<dbReference type="InterPro" id="IPR034144">
    <property type="entry name" value="TOPRIM_TopoIII"/>
</dbReference>
<evidence type="ECO:0000259" key="13">
    <source>
        <dbReference type="PROSITE" id="PS52039"/>
    </source>
</evidence>
<dbReference type="PROSITE" id="PS52039">
    <property type="entry name" value="TOPO_IA_2"/>
    <property type="match status" value="1"/>
</dbReference>
<dbReference type="InterPro" id="IPR003601">
    <property type="entry name" value="Topo_IA_2"/>
</dbReference>
<dbReference type="NCBIfam" id="NF005829">
    <property type="entry name" value="PRK07726.1"/>
    <property type="match status" value="1"/>
</dbReference>
<dbReference type="PATRIC" id="fig|1097667.3.peg.4211"/>
<name>H0EBL7_9ACTN</name>
<evidence type="ECO:0000256" key="11">
    <source>
        <dbReference type="ARBA" id="ARBA00032877"/>
    </source>
</evidence>
<dbReference type="GO" id="GO:0043597">
    <property type="term" value="C:cytoplasmic replication fork"/>
    <property type="evidence" value="ECO:0007669"/>
    <property type="project" value="TreeGrafter"/>
</dbReference>
<dbReference type="RefSeq" id="WP_007579075.1">
    <property type="nucleotide sequence ID" value="NZ_AGUD01000311.1"/>
</dbReference>
<keyword evidence="4" id="KW-0479">Metal-binding</keyword>
<proteinExistence type="inferred from homology"/>
<comment type="similarity">
    <text evidence="2">Belongs to the type IA topoisomerase family.</text>
</comment>
<keyword evidence="7 14" id="KW-0413">Isomerase</keyword>
<dbReference type="Proteomes" id="UP000005143">
    <property type="component" value="Unassembled WGS sequence"/>
</dbReference>
<feature type="region of interest" description="Disordered" evidence="12">
    <location>
        <begin position="481"/>
        <end position="504"/>
    </location>
</feature>
<accession>H0EBL7</accession>
<dbReference type="GO" id="GO:0006281">
    <property type="term" value="P:DNA repair"/>
    <property type="evidence" value="ECO:0007669"/>
    <property type="project" value="TreeGrafter"/>
</dbReference>
<dbReference type="InterPro" id="IPR003602">
    <property type="entry name" value="Topo_IA_DNA-bd_dom"/>
</dbReference>
<dbReference type="Pfam" id="PF13342">
    <property type="entry name" value="Toprim_Crpt"/>
    <property type="match status" value="1"/>
</dbReference>
<dbReference type="PANTHER" id="PTHR11390:SF21">
    <property type="entry name" value="DNA TOPOISOMERASE 3-ALPHA"/>
    <property type="match status" value="1"/>
</dbReference>
<evidence type="ECO:0000256" key="5">
    <source>
        <dbReference type="ARBA" id="ARBA00023029"/>
    </source>
</evidence>
<sequence length="789" mass="86950">MGKTLVIAEKPSVGKDLAKVLPGSFQVGKVGAERNARWMEGPDHVITWAIGHLVQLAEPDAYDKKFKRWRMDDLPIVPEEFQLVERDEGSKKQMTVIRNLLARADVDEVINACDAGREGELIFRWVYAKAGGKKPTRRLWLSSMTEDAMRRALAELRSSDEVELLAQAAQSRSEADWLVGMNATRAATIRLRSSFDGAVSLGRVQTPTLAILARREEEIRAFVPEPYWLVDARFEAPANESGKRAYWGRLYQGTQPRLPTAEEASAIADAVRDQQGTITKLDKTRRKEKAPMLYDLTSLQRDAGSRFGFTARRTLAAAQRCYEEHKALTYPRTASRFLTTDMIPEIKPTAGEVGSRPEYRKAAAYVTSLDKLPLGRVVNDAKVADHHAIIPTNAQHVLERMNDDDRRIYDMVVRRFLAVFHPDAEFENTRIETTVDVSVAVVRKDDDGNESTEQVGPQVFRTRGRVLLVAGWRGVYGEEIEGAGSASDDEDEGRQQTLPKLEKGEDVKTLEVASEEKVTKPPRRFSDASLLGAMETAGQLVDDDEAREAMKDAGIGTPATRAAIIERLIDVGYTERDGRALVVTEKGLNVIRLIEDPELGLTSPSLTGDWEHKLAQIESGEITRKAFMDEIAKYAQKTVTKLDDKLKDVRIPRADLGPCPVCGRSITENRKGFSCWSKDDPGCGFVIWKSKAGKTLPPAVAKELVKTGRTAKAVTGFKSRAGRNFRARLALHQTEEGKWRVEFDEPWAQEGLRAPAGEGDGIATTDPAAAAAATSAVAADGDGDGAAAA</sequence>
<keyword evidence="5" id="KW-0799">Topoisomerase</keyword>
<dbReference type="AlphaFoldDB" id="H0EBL7"/>
<dbReference type="NCBIfam" id="TIGR01056">
    <property type="entry name" value="topB"/>
    <property type="match status" value="1"/>
</dbReference>
<dbReference type="GO" id="GO:0003677">
    <property type="term" value="F:DNA binding"/>
    <property type="evidence" value="ECO:0007669"/>
    <property type="project" value="UniProtKB-KW"/>
</dbReference>
<evidence type="ECO:0000256" key="1">
    <source>
        <dbReference type="ARBA" id="ARBA00000213"/>
    </source>
</evidence>
<dbReference type="Gene3D" id="2.70.20.10">
    <property type="entry name" value="Topoisomerase I, domain 3"/>
    <property type="match status" value="1"/>
</dbReference>
<feature type="region of interest" description="Disordered" evidence="12">
    <location>
        <begin position="750"/>
        <end position="789"/>
    </location>
</feature>
<dbReference type="Pfam" id="PF01131">
    <property type="entry name" value="Topoisom_bac"/>
    <property type="match status" value="1"/>
</dbReference>
<dbReference type="GO" id="GO:0046872">
    <property type="term" value="F:metal ion binding"/>
    <property type="evidence" value="ECO:0007669"/>
    <property type="project" value="UniProtKB-KW"/>
</dbReference>
<evidence type="ECO:0000256" key="12">
    <source>
        <dbReference type="SAM" id="MobiDB-lite"/>
    </source>
</evidence>
<feature type="domain" description="Topo IA-type catalytic" evidence="13">
    <location>
        <begin position="162"/>
        <end position="639"/>
    </location>
</feature>
<evidence type="ECO:0000256" key="9">
    <source>
        <dbReference type="ARBA" id="ARBA00031985"/>
    </source>
</evidence>
<dbReference type="InterPro" id="IPR023405">
    <property type="entry name" value="Topo_IA_core_domain"/>
</dbReference>
<dbReference type="InterPro" id="IPR005738">
    <property type="entry name" value="TopoIII"/>
</dbReference>
<dbReference type="GO" id="GO:0006310">
    <property type="term" value="P:DNA recombination"/>
    <property type="evidence" value="ECO:0007669"/>
    <property type="project" value="TreeGrafter"/>
</dbReference>
<dbReference type="CDD" id="cd00186">
    <property type="entry name" value="TOP1Ac"/>
    <property type="match status" value="1"/>
</dbReference>
<dbReference type="SUPFAM" id="SSF56712">
    <property type="entry name" value="Prokaryotic type I DNA topoisomerase"/>
    <property type="match status" value="1"/>
</dbReference>
<dbReference type="InterPro" id="IPR000380">
    <property type="entry name" value="Topo_IA"/>
</dbReference>
<evidence type="ECO:0000256" key="7">
    <source>
        <dbReference type="ARBA" id="ARBA00023235"/>
    </source>
</evidence>
<feature type="compositionally biased region" description="Low complexity" evidence="12">
    <location>
        <begin position="761"/>
        <end position="789"/>
    </location>
</feature>
<dbReference type="EMBL" id="AGUD01000311">
    <property type="protein sequence ID" value="EHN08925.1"/>
    <property type="molecule type" value="Genomic_DNA"/>
</dbReference>
<dbReference type="InterPro" id="IPR025589">
    <property type="entry name" value="Toprim_C_rpt"/>
</dbReference>
<dbReference type="Gene3D" id="1.10.460.10">
    <property type="entry name" value="Topoisomerase I, domain 2"/>
    <property type="match status" value="1"/>
</dbReference>
<dbReference type="SMART" id="SM00436">
    <property type="entry name" value="TOP1Bc"/>
    <property type="match status" value="1"/>
</dbReference>
<protein>
    <recommendedName>
        <fullName evidence="3">DNA topoisomerase</fullName>
        <ecNumber evidence="3">5.6.2.1</ecNumber>
    </recommendedName>
    <alternativeName>
        <fullName evidence="11">Omega-protein</fullName>
    </alternativeName>
    <alternativeName>
        <fullName evidence="10">Relaxing enzyme</fullName>
    </alternativeName>
    <alternativeName>
        <fullName evidence="8">Swivelase</fullName>
    </alternativeName>
    <alternativeName>
        <fullName evidence="9">Untwisting enzyme</fullName>
    </alternativeName>
</protein>
<reference evidence="14 15" key="1">
    <citation type="journal article" date="2013" name="Biodegradation">
        <title>Quantitative proteomic analysis of ibuprofen-degrading Patulibacter sp. strain I11.</title>
        <authorList>
            <person name="Almeida B."/>
            <person name="Kjeldal H."/>
            <person name="Lolas I."/>
            <person name="Knudsen A.D."/>
            <person name="Carvalho G."/>
            <person name="Nielsen K.L."/>
            <person name="Barreto Crespo M.T."/>
            <person name="Stensballe A."/>
            <person name="Nielsen J.L."/>
        </authorList>
    </citation>
    <scope>NUCLEOTIDE SEQUENCE [LARGE SCALE GENOMIC DNA]</scope>
    <source>
        <strain evidence="14 15">I11</strain>
    </source>
</reference>
<evidence type="ECO:0000313" key="14">
    <source>
        <dbReference type="EMBL" id="EHN08925.1"/>
    </source>
</evidence>
<evidence type="ECO:0000256" key="6">
    <source>
        <dbReference type="ARBA" id="ARBA00023125"/>
    </source>
</evidence>
<dbReference type="SMART" id="SM00437">
    <property type="entry name" value="TOP1Ac"/>
    <property type="match status" value="1"/>
</dbReference>
<evidence type="ECO:0000256" key="10">
    <source>
        <dbReference type="ARBA" id="ARBA00032235"/>
    </source>
</evidence>
<evidence type="ECO:0000256" key="8">
    <source>
        <dbReference type="ARBA" id="ARBA00030003"/>
    </source>
</evidence>
<evidence type="ECO:0000313" key="15">
    <source>
        <dbReference type="Proteomes" id="UP000005143"/>
    </source>
</evidence>
<dbReference type="GO" id="GO:0006265">
    <property type="term" value="P:DNA topological change"/>
    <property type="evidence" value="ECO:0007669"/>
    <property type="project" value="InterPro"/>
</dbReference>
<dbReference type="PANTHER" id="PTHR11390">
    <property type="entry name" value="PROKARYOTIC DNA TOPOISOMERASE"/>
    <property type="match status" value="1"/>
</dbReference>
<dbReference type="InterPro" id="IPR013497">
    <property type="entry name" value="Topo_IA_cen"/>
</dbReference>
<keyword evidence="15" id="KW-1185">Reference proteome</keyword>
<dbReference type="CDD" id="cd03362">
    <property type="entry name" value="TOPRIM_TopoIA_TopoIII"/>
    <property type="match status" value="1"/>
</dbReference>
<evidence type="ECO:0000256" key="3">
    <source>
        <dbReference type="ARBA" id="ARBA00012891"/>
    </source>
</evidence>
<organism evidence="14 15">
    <name type="scientific">Patulibacter medicamentivorans</name>
    <dbReference type="NCBI Taxonomy" id="1097667"/>
    <lineage>
        <taxon>Bacteria</taxon>
        <taxon>Bacillati</taxon>
        <taxon>Actinomycetota</taxon>
        <taxon>Thermoleophilia</taxon>
        <taxon>Solirubrobacterales</taxon>
        <taxon>Patulibacteraceae</taxon>
        <taxon>Patulibacter</taxon>
    </lineage>
</organism>
<dbReference type="OrthoDB" id="9803554at2"/>
<comment type="caution">
    <text evidence="14">The sequence shown here is derived from an EMBL/GenBank/DDBJ whole genome shotgun (WGS) entry which is preliminary data.</text>
</comment>
<dbReference type="Pfam" id="PF01751">
    <property type="entry name" value="Toprim"/>
    <property type="match status" value="1"/>
</dbReference>
<keyword evidence="6" id="KW-0238">DNA-binding</keyword>